<evidence type="ECO:0000256" key="2">
    <source>
        <dbReference type="ARBA" id="ARBA00022723"/>
    </source>
</evidence>
<protein>
    <submittedName>
        <fullName evidence="5">Alcohol dehydrogenase</fullName>
    </submittedName>
</protein>
<organism evidence="5 6">
    <name type="scientific">Limosilactobacillus pontis DSM 8475</name>
    <dbReference type="NCBI Taxonomy" id="1423794"/>
    <lineage>
        <taxon>Bacteria</taxon>
        <taxon>Bacillati</taxon>
        <taxon>Bacillota</taxon>
        <taxon>Bacilli</taxon>
        <taxon>Lactobacillales</taxon>
        <taxon>Lactobacillaceae</taxon>
        <taxon>Limosilactobacillus</taxon>
    </lineage>
</organism>
<evidence type="ECO:0000313" key="6">
    <source>
        <dbReference type="Proteomes" id="UP000051085"/>
    </source>
</evidence>
<evidence type="ECO:0000256" key="3">
    <source>
        <dbReference type="ARBA" id="ARBA00022833"/>
    </source>
</evidence>
<dbReference type="InterPro" id="IPR011032">
    <property type="entry name" value="GroES-like_sf"/>
</dbReference>
<accession>A0A922TNH2</accession>
<dbReference type="AlphaFoldDB" id="A0A922TNH2"/>
<feature type="domain" description="Alcohol dehydrogenase-like N-terminal" evidence="4">
    <location>
        <begin position="6"/>
        <end position="64"/>
    </location>
</feature>
<keyword evidence="2" id="KW-0479">Metal-binding</keyword>
<evidence type="ECO:0000313" key="5">
    <source>
        <dbReference type="EMBL" id="KRM36805.1"/>
    </source>
</evidence>
<reference evidence="5 6" key="1">
    <citation type="journal article" date="2015" name="Genome Announc.">
        <title>Expanding the biotechnology potential of lactobacilli through comparative genomics of 213 strains and associated genera.</title>
        <authorList>
            <person name="Sun Z."/>
            <person name="Harris H.M."/>
            <person name="McCann A."/>
            <person name="Guo C."/>
            <person name="Argimon S."/>
            <person name="Zhang W."/>
            <person name="Yang X."/>
            <person name="Jeffery I.B."/>
            <person name="Cooney J.C."/>
            <person name="Kagawa T.F."/>
            <person name="Liu W."/>
            <person name="Song Y."/>
            <person name="Salvetti E."/>
            <person name="Wrobel A."/>
            <person name="Rasinkangas P."/>
            <person name="Parkhill J."/>
            <person name="Rea M.C."/>
            <person name="O'Sullivan O."/>
            <person name="Ritari J."/>
            <person name="Douillard F.P."/>
            <person name="Paul Ross R."/>
            <person name="Yang R."/>
            <person name="Briner A.E."/>
            <person name="Felis G.E."/>
            <person name="de Vos W.M."/>
            <person name="Barrangou R."/>
            <person name="Klaenhammer T.R."/>
            <person name="Caufield P.W."/>
            <person name="Cui Y."/>
            <person name="Zhang H."/>
            <person name="O'Toole P.W."/>
        </authorList>
    </citation>
    <scope>NUCLEOTIDE SEQUENCE [LARGE SCALE GENOMIC DNA]</scope>
    <source>
        <strain evidence="5 6">DSM 8475</strain>
    </source>
</reference>
<keyword evidence="3" id="KW-0862">Zinc</keyword>
<dbReference type="PANTHER" id="PTHR42813">
    <property type="entry name" value="ZINC-TYPE ALCOHOL DEHYDROGENASE-LIKE"/>
    <property type="match status" value="1"/>
</dbReference>
<dbReference type="InterPro" id="IPR013154">
    <property type="entry name" value="ADH-like_N"/>
</dbReference>
<proteinExistence type="predicted"/>
<dbReference type="EMBL" id="AZGO01000047">
    <property type="protein sequence ID" value="KRM36805.1"/>
    <property type="molecule type" value="Genomic_DNA"/>
</dbReference>
<dbReference type="Pfam" id="PF08240">
    <property type="entry name" value="ADH_N"/>
    <property type="match status" value="1"/>
</dbReference>
<evidence type="ECO:0000256" key="1">
    <source>
        <dbReference type="ARBA" id="ARBA00001947"/>
    </source>
</evidence>
<sequence length="100" mass="10687">MPSPPTVKPGDFVIAPFTHGCGHCAACLAGFDGSCQSHDNNFSNGVQAEYIRFSHGQWALVKIPGKPSDYSEGMFKSLLTLADVMATGYHAARVANHNHP</sequence>
<dbReference type="SUPFAM" id="SSF50129">
    <property type="entry name" value="GroES-like"/>
    <property type="match status" value="1"/>
</dbReference>
<gene>
    <name evidence="5" type="ORF">FD34_GL000043</name>
</gene>
<name>A0A922TNH2_9LACO</name>
<dbReference type="Proteomes" id="UP000051085">
    <property type="component" value="Unassembled WGS sequence"/>
</dbReference>
<comment type="cofactor">
    <cofactor evidence="1">
        <name>Zn(2+)</name>
        <dbReference type="ChEBI" id="CHEBI:29105"/>
    </cofactor>
</comment>
<comment type="caution">
    <text evidence="5">The sequence shown here is derived from an EMBL/GenBank/DDBJ whole genome shotgun (WGS) entry which is preliminary data.</text>
</comment>
<dbReference type="PANTHER" id="PTHR42813:SF2">
    <property type="entry name" value="DEHYDROGENASE, ZINC-CONTAINING, PUTATIVE (AFU_ORTHOLOGUE AFUA_2G02810)-RELATED"/>
    <property type="match status" value="1"/>
</dbReference>
<dbReference type="GO" id="GO:0046872">
    <property type="term" value="F:metal ion binding"/>
    <property type="evidence" value="ECO:0007669"/>
    <property type="project" value="UniProtKB-KW"/>
</dbReference>
<evidence type="ECO:0000259" key="4">
    <source>
        <dbReference type="Pfam" id="PF08240"/>
    </source>
</evidence>
<dbReference type="Gene3D" id="3.90.180.10">
    <property type="entry name" value="Medium-chain alcohol dehydrogenases, catalytic domain"/>
    <property type="match status" value="1"/>
</dbReference>